<evidence type="ECO:0000313" key="1">
    <source>
        <dbReference type="EMBL" id="KKL14909.1"/>
    </source>
</evidence>
<dbReference type="AlphaFoldDB" id="A0A0F9AZ55"/>
<dbReference type="EMBL" id="LAZR01040270">
    <property type="protein sequence ID" value="KKL14909.1"/>
    <property type="molecule type" value="Genomic_DNA"/>
</dbReference>
<proteinExistence type="predicted"/>
<protein>
    <submittedName>
        <fullName evidence="1">Uncharacterized protein</fullName>
    </submittedName>
</protein>
<organism evidence="1">
    <name type="scientific">marine sediment metagenome</name>
    <dbReference type="NCBI Taxonomy" id="412755"/>
    <lineage>
        <taxon>unclassified sequences</taxon>
        <taxon>metagenomes</taxon>
        <taxon>ecological metagenomes</taxon>
    </lineage>
</organism>
<name>A0A0F9AZ55_9ZZZZ</name>
<gene>
    <name evidence="1" type="ORF">LCGC14_2510920</name>
</gene>
<accession>A0A0F9AZ55</accession>
<feature type="non-terminal residue" evidence="1">
    <location>
        <position position="1"/>
    </location>
</feature>
<comment type="caution">
    <text evidence="1">The sequence shown here is derived from an EMBL/GenBank/DDBJ whole genome shotgun (WGS) entry which is preliminary data.</text>
</comment>
<sequence length="26" mass="2743">LNDITMSGYGGVTLVCDGTAWFVVSH</sequence>
<reference evidence="1" key="1">
    <citation type="journal article" date="2015" name="Nature">
        <title>Complex archaea that bridge the gap between prokaryotes and eukaryotes.</title>
        <authorList>
            <person name="Spang A."/>
            <person name="Saw J.H."/>
            <person name="Jorgensen S.L."/>
            <person name="Zaremba-Niedzwiedzka K."/>
            <person name="Martijn J."/>
            <person name="Lind A.E."/>
            <person name="van Eijk R."/>
            <person name="Schleper C."/>
            <person name="Guy L."/>
            <person name="Ettema T.J."/>
        </authorList>
    </citation>
    <scope>NUCLEOTIDE SEQUENCE</scope>
</reference>